<evidence type="ECO:0000256" key="3">
    <source>
        <dbReference type="ARBA" id="ARBA00022968"/>
    </source>
</evidence>
<gene>
    <name evidence="10" type="primary">MFRP</name>
</gene>
<evidence type="ECO:0000259" key="9">
    <source>
        <dbReference type="PROSITE" id="PS50038"/>
    </source>
</evidence>
<dbReference type="GO" id="GO:0005886">
    <property type="term" value="C:plasma membrane"/>
    <property type="evidence" value="ECO:0007669"/>
    <property type="project" value="UniProtKB-SubCell"/>
</dbReference>
<reference evidence="10 11" key="1">
    <citation type="journal article" date="2011" name="Proc. Natl. Acad. Sci. U.S.A.">
        <title>Genetic diversity and population structure of the endangered marsupial Sarcophilus harrisii (Tasmanian devil).</title>
        <authorList>
            <person name="Miller W."/>
            <person name="Hayes V.M."/>
            <person name="Ratan A."/>
            <person name="Petersen D.C."/>
            <person name="Wittekindt N.E."/>
            <person name="Miller J."/>
            <person name="Walenz B."/>
            <person name="Knight J."/>
            <person name="Qi J."/>
            <person name="Zhao F."/>
            <person name="Wang Q."/>
            <person name="Bedoya-Reina O.C."/>
            <person name="Katiyar N."/>
            <person name="Tomsho L.P."/>
            <person name="Kasson L.M."/>
            <person name="Hardie R.A."/>
            <person name="Woodbridge P."/>
            <person name="Tindall E.A."/>
            <person name="Bertelsen M.F."/>
            <person name="Dixon D."/>
            <person name="Pyecroft S."/>
            <person name="Helgen K.M."/>
            <person name="Lesk A.M."/>
            <person name="Pringle T.H."/>
            <person name="Patterson N."/>
            <person name="Zhang Y."/>
            <person name="Kreiss A."/>
            <person name="Woods G.M."/>
            <person name="Jones M.E."/>
            <person name="Schuster S.C."/>
        </authorList>
    </citation>
    <scope>NUCLEOTIDE SEQUENCE [LARGE SCALE GENOMIC DNA]</scope>
</reference>
<dbReference type="PANTHER" id="PTHR24251:SF30">
    <property type="entry name" value="MEMBRANE FRIZZLED-RELATED PROTEIN"/>
    <property type="match status" value="1"/>
</dbReference>
<keyword evidence="11" id="KW-1185">Reference proteome</keyword>
<dbReference type="PRINTS" id="PR00261">
    <property type="entry name" value="LDLRECEPTOR"/>
</dbReference>
<dbReference type="Pfam" id="PF00057">
    <property type="entry name" value="Ldl_recept_a"/>
    <property type="match status" value="1"/>
</dbReference>
<keyword evidence="3" id="KW-0735">Signal-anchor</keyword>
<feature type="disulfide bond" evidence="6">
    <location>
        <begin position="417"/>
        <end position="429"/>
    </location>
</feature>
<dbReference type="CDD" id="cd00112">
    <property type="entry name" value="LDLa"/>
    <property type="match status" value="2"/>
</dbReference>
<organism evidence="10 11">
    <name type="scientific">Sarcophilus harrisii</name>
    <name type="common">Tasmanian devil</name>
    <name type="synonym">Sarcophilus laniarius</name>
    <dbReference type="NCBI Taxonomy" id="9305"/>
    <lineage>
        <taxon>Eukaryota</taxon>
        <taxon>Metazoa</taxon>
        <taxon>Chordata</taxon>
        <taxon>Craniata</taxon>
        <taxon>Vertebrata</taxon>
        <taxon>Euteleostomi</taxon>
        <taxon>Mammalia</taxon>
        <taxon>Metatheria</taxon>
        <taxon>Dasyuromorphia</taxon>
        <taxon>Dasyuridae</taxon>
        <taxon>Sarcophilus</taxon>
    </lineage>
</organism>
<feature type="transmembrane region" description="Helical" evidence="7">
    <location>
        <begin position="64"/>
        <end position="88"/>
    </location>
</feature>
<feature type="disulfide bond" evidence="6">
    <location>
        <begin position="263"/>
        <end position="281"/>
    </location>
</feature>
<reference evidence="10" key="3">
    <citation type="submission" date="2025-09" db="UniProtKB">
        <authorList>
            <consortium name="Ensembl"/>
        </authorList>
    </citation>
    <scope>IDENTIFICATION</scope>
</reference>
<sequence length="576" mass="63625">MKDYTDIALCADTAKWRKPEFCNPAFEPEAGLSTLSPTHQENGSSPRAHCHGGLAWRYQTDRQFSWLCAALLSTLLFLLLGLLTIIILTQLKPTSPPGTSPSLLSPQEFSNTTDIIRPGIQGELATDLTPEPTCGGLLLDLEGSFTSPNYPDPYPPDAYCIWHIQVVPDQVVQLKIEAFSMDDVASCLFDWLEISLEPEEQENPESPMVRVCGKVPPVILNTNASRLRVLFVSDRSVGGIGFRAWYQAVTPREGGCNEDKFPCDHLFCLQSDAVCDGFTNCQDASDETNCSSKDSDCGGSLNELHGTFSTPNYPKPYPHQQFCLWQISVPPGHGIELRFHNFSLEAHQDCEFDYVEIHENTDTGALNLMGRFCGPKLPPPLVSSHHELTVVFVTDYQISSMGFSATYQALNSTDNPCGFGELSCQDGVCKDFDRVCDSWRNCSDGSDKANCSSLSHLPFEPACEPIQVEMCQGLSYNTTAFPNTLMTLDSQQEVEEMLKGYKTLTDLPCYQPFRRLLCGLLLPHCTPSGGILPPCRPVCLEAEQYCQPDLEPLGISWSFDCKSLPDTSDPAGCTWP</sequence>
<keyword evidence="4 6" id="KW-1015">Disulfide bond</keyword>
<feature type="domain" description="CUB" evidence="8">
    <location>
        <begin position="134"/>
        <end position="249"/>
    </location>
</feature>
<dbReference type="InterPro" id="IPR036055">
    <property type="entry name" value="LDL_receptor-like_sf"/>
</dbReference>
<comment type="caution">
    <text evidence="5">Lacks conserved residue(s) required for the propagation of feature annotation.</text>
</comment>
<dbReference type="GeneTree" id="ENSGT00940000165588"/>
<keyword evidence="7" id="KW-1133">Transmembrane helix</keyword>
<dbReference type="eggNOG" id="KOG3577">
    <property type="taxonomic scope" value="Eukaryota"/>
</dbReference>
<evidence type="ECO:0008006" key="12">
    <source>
        <dbReference type="Google" id="ProtNLM"/>
    </source>
</evidence>
<dbReference type="CDD" id="cd07066">
    <property type="entry name" value="CRD_FZ"/>
    <property type="match status" value="1"/>
</dbReference>
<feature type="disulfide bond" evidence="6">
    <location>
        <begin position="436"/>
        <end position="451"/>
    </location>
</feature>
<dbReference type="FunFam" id="2.60.120.290:FF:000013">
    <property type="entry name" value="Membrane frizzled-related protein"/>
    <property type="match status" value="2"/>
</dbReference>
<dbReference type="Proteomes" id="UP000007648">
    <property type="component" value="Unassembled WGS sequence"/>
</dbReference>
<dbReference type="eggNOG" id="KOG4292">
    <property type="taxonomic scope" value="Eukaryota"/>
</dbReference>
<evidence type="ECO:0000313" key="11">
    <source>
        <dbReference type="Proteomes" id="UP000007648"/>
    </source>
</evidence>
<evidence type="ECO:0000256" key="2">
    <source>
        <dbReference type="ARBA" id="ARBA00022737"/>
    </source>
</evidence>
<dbReference type="Pfam" id="PF01392">
    <property type="entry name" value="Fz"/>
    <property type="match status" value="1"/>
</dbReference>
<feature type="disulfide bond" evidence="6">
    <location>
        <begin position="424"/>
        <end position="442"/>
    </location>
</feature>
<evidence type="ECO:0000256" key="7">
    <source>
        <dbReference type="SAM" id="Phobius"/>
    </source>
</evidence>
<comment type="subcellular location">
    <subcellularLocation>
        <location evidence="1">Cell membrane</location>
        <topology evidence="1">Single-pass type II membrane protein</topology>
    </subcellularLocation>
</comment>
<dbReference type="SMART" id="SM00192">
    <property type="entry name" value="LDLa"/>
    <property type="match status" value="2"/>
</dbReference>
<feature type="domain" description="CUB" evidence="8">
    <location>
        <begin position="297"/>
        <end position="410"/>
    </location>
</feature>
<proteinExistence type="predicted"/>
<dbReference type="Pfam" id="PF00431">
    <property type="entry name" value="CUB"/>
    <property type="match status" value="2"/>
</dbReference>
<dbReference type="InterPro" id="IPR035914">
    <property type="entry name" value="Sperma_CUB_dom_sf"/>
</dbReference>
<dbReference type="Gene3D" id="2.60.120.290">
    <property type="entry name" value="Spermadhesin, CUB domain"/>
    <property type="match status" value="2"/>
</dbReference>
<dbReference type="FunCoup" id="G3VYC5">
    <property type="interactions" value="71"/>
</dbReference>
<evidence type="ECO:0000256" key="6">
    <source>
        <dbReference type="PROSITE-ProRule" id="PRU00124"/>
    </source>
</evidence>
<dbReference type="PROSITE" id="PS01209">
    <property type="entry name" value="LDLRA_1"/>
    <property type="match status" value="1"/>
</dbReference>
<feature type="disulfide bond" evidence="6">
    <location>
        <begin position="275"/>
        <end position="290"/>
    </location>
</feature>
<dbReference type="PROSITE" id="PS01180">
    <property type="entry name" value="CUB"/>
    <property type="match status" value="2"/>
</dbReference>
<dbReference type="AlphaFoldDB" id="G3VYC5"/>
<dbReference type="Gene3D" id="1.10.2000.10">
    <property type="entry name" value="Frizzled cysteine-rich domain"/>
    <property type="match status" value="1"/>
</dbReference>
<dbReference type="CDD" id="cd00041">
    <property type="entry name" value="CUB"/>
    <property type="match status" value="2"/>
</dbReference>
<keyword evidence="7" id="KW-0472">Membrane</keyword>
<keyword evidence="7" id="KW-0812">Transmembrane</keyword>
<dbReference type="InterPro" id="IPR000859">
    <property type="entry name" value="CUB_dom"/>
</dbReference>
<dbReference type="SMART" id="SM00042">
    <property type="entry name" value="CUB"/>
    <property type="match status" value="2"/>
</dbReference>
<dbReference type="SMART" id="SM00063">
    <property type="entry name" value="FRI"/>
    <property type="match status" value="1"/>
</dbReference>
<accession>G3VYC5</accession>
<dbReference type="InterPro" id="IPR023415">
    <property type="entry name" value="LDLR_class-A_CS"/>
</dbReference>
<dbReference type="PROSITE" id="PS50038">
    <property type="entry name" value="FZ"/>
    <property type="match status" value="1"/>
</dbReference>
<dbReference type="SUPFAM" id="SSF57424">
    <property type="entry name" value="LDL receptor-like module"/>
    <property type="match status" value="2"/>
</dbReference>
<feature type="disulfide bond" evidence="6">
    <location>
        <begin position="256"/>
        <end position="268"/>
    </location>
</feature>
<dbReference type="SUPFAM" id="SSF49854">
    <property type="entry name" value="Spermadhesin, CUB domain"/>
    <property type="match status" value="2"/>
</dbReference>
<evidence type="ECO:0000256" key="4">
    <source>
        <dbReference type="ARBA" id="ARBA00023157"/>
    </source>
</evidence>
<dbReference type="InterPro" id="IPR036790">
    <property type="entry name" value="Frizzled_dom_sf"/>
</dbReference>
<dbReference type="InParanoid" id="G3VYC5"/>
<evidence type="ECO:0000256" key="5">
    <source>
        <dbReference type="PROSITE-ProRule" id="PRU00090"/>
    </source>
</evidence>
<feature type="domain" description="FZ" evidence="9">
    <location>
        <begin position="463"/>
        <end position="576"/>
    </location>
</feature>
<evidence type="ECO:0000259" key="8">
    <source>
        <dbReference type="PROSITE" id="PS01180"/>
    </source>
</evidence>
<dbReference type="SUPFAM" id="SSF63501">
    <property type="entry name" value="Frizzled cysteine-rich domain"/>
    <property type="match status" value="1"/>
</dbReference>
<dbReference type="InterPro" id="IPR020067">
    <property type="entry name" value="Frizzled_dom"/>
</dbReference>
<dbReference type="InterPro" id="IPR002172">
    <property type="entry name" value="LDrepeatLR_classA_rpt"/>
</dbReference>
<keyword evidence="2" id="KW-0677">Repeat</keyword>
<dbReference type="Ensembl" id="ENSSHAT00000008247.2">
    <property type="protein sequence ID" value="ENSSHAP00000008180.2"/>
    <property type="gene ID" value="ENSSHAG00000007088.2"/>
</dbReference>
<dbReference type="Gene3D" id="4.10.400.10">
    <property type="entry name" value="Low-density Lipoprotein Receptor"/>
    <property type="match status" value="1"/>
</dbReference>
<dbReference type="PANTHER" id="PTHR24251">
    <property type="entry name" value="OVOCHYMASE-RELATED"/>
    <property type="match status" value="1"/>
</dbReference>
<reference evidence="10" key="2">
    <citation type="submission" date="2025-08" db="UniProtKB">
        <authorList>
            <consortium name="Ensembl"/>
        </authorList>
    </citation>
    <scope>IDENTIFICATION</scope>
</reference>
<name>G3VYC5_SARHA</name>
<evidence type="ECO:0000313" key="10">
    <source>
        <dbReference type="Ensembl" id="ENSSHAP00000008180.2"/>
    </source>
</evidence>
<protein>
    <recommendedName>
        <fullName evidence="12">Membrane frizzled-related protein</fullName>
    </recommendedName>
</protein>
<dbReference type="STRING" id="9305.ENSSHAP00000008180"/>
<evidence type="ECO:0000256" key="1">
    <source>
        <dbReference type="ARBA" id="ARBA00004401"/>
    </source>
</evidence>
<dbReference type="PROSITE" id="PS50068">
    <property type="entry name" value="LDLRA_2"/>
    <property type="match status" value="2"/>
</dbReference>
<dbReference type="HOGENOM" id="CLU_032137_0_0_1"/>